<evidence type="ECO:0000259" key="1">
    <source>
        <dbReference type="Pfam" id="PF12728"/>
    </source>
</evidence>
<organism evidence="2 3">
    <name type="scientific">Candidatus Terraquivivens tikiterensis</name>
    <dbReference type="NCBI Taxonomy" id="1980982"/>
    <lineage>
        <taxon>Archaea</taxon>
        <taxon>Nitrososphaerota</taxon>
        <taxon>Candidatus Wolframiiraptoraceae</taxon>
        <taxon>Candidatus Terraquivivens</taxon>
    </lineage>
</organism>
<feature type="domain" description="Helix-turn-helix" evidence="1">
    <location>
        <begin position="7"/>
        <end position="54"/>
    </location>
</feature>
<accession>A0A2R7Y0V7</accession>
<comment type="caution">
    <text evidence="2">The sequence shown here is derived from an EMBL/GenBank/DDBJ whole genome shotgun (WGS) entry which is preliminary data.</text>
</comment>
<dbReference type="InterPro" id="IPR009061">
    <property type="entry name" value="DNA-bd_dom_put_sf"/>
</dbReference>
<reference evidence="2 3" key="1">
    <citation type="submission" date="2017-04" db="EMBL/GenBank/DDBJ databases">
        <title>Draft Aigarchaeota genome from a New Zealand hot spring.</title>
        <authorList>
            <person name="Reysenbach A.-L."/>
            <person name="Donaho J.A."/>
            <person name="Gerhart J."/>
            <person name="Kelley J.F."/>
            <person name="Kouba K."/>
            <person name="Podar M."/>
            <person name="Stott M."/>
        </authorList>
    </citation>
    <scope>NUCLEOTIDE SEQUENCE [LARGE SCALE GENOMIC DNA]</scope>
    <source>
        <strain evidence="2">NZ13_MG1</strain>
    </source>
</reference>
<dbReference type="InterPro" id="IPR041657">
    <property type="entry name" value="HTH_17"/>
</dbReference>
<dbReference type="Gene3D" id="1.10.1660.10">
    <property type="match status" value="1"/>
</dbReference>
<sequence length="68" mass="7738">MAYEELITPKEARALLKVSNKTLWSWYKKGLIRAVRLPSGKLRYYKSDIERILKGEEVGGRQGGSVQA</sequence>
<dbReference type="SUPFAM" id="SSF46955">
    <property type="entry name" value="Putative DNA-binding domain"/>
    <property type="match status" value="1"/>
</dbReference>
<gene>
    <name evidence="2" type="ORF">B9J98_07775</name>
</gene>
<protein>
    <recommendedName>
        <fullName evidence="1">Helix-turn-helix domain-containing protein</fullName>
    </recommendedName>
</protein>
<name>A0A2R7Y0V7_9ARCH</name>
<dbReference type="Proteomes" id="UP000244066">
    <property type="component" value="Unassembled WGS sequence"/>
</dbReference>
<dbReference type="EMBL" id="NDWU01000027">
    <property type="protein sequence ID" value="PUA31079.1"/>
    <property type="molecule type" value="Genomic_DNA"/>
</dbReference>
<proteinExistence type="predicted"/>
<dbReference type="AlphaFoldDB" id="A0A2R7Y0V7"/>
<evidence type="ECO:0000313" key="2">
    <source>
        <dbReference type="EMBL" id="PUA31079.1"/>
    </source>
</evidence>
<evidence type="ECO:0000313" key="3">
    <source>
        <dbReference type="Proteomes" id="UP000244066"/>
    </source>
</evidence>
<dbReference type="Pfam" id="PF12728">
    <property type="entry name" value="HTH_17"/>
    <property type="match status" value="1"/>
</dbReference>